<protein>
    <submittedName>
        <fullName evidence="3">Uncharacterized protein</fullName>
    </submittedName>
</protein>
<keyword evidence="2" id="KW-0812">Transmembrane</keyword>
<keyword evidence="2" id="KW-0472">Membrane</keyword>
<name>A0A833YMB8_9CHIR</name>
<gene>
    <name evidence="3" type="ORF">HJG60_009137</name>
</gene>
<proteinExistence type="predicted"/>
<accession>A0A833YMB8</accession>
<dbReference type="Proteomes" id="UP000664940">
    <property type="component" value="Unassembled WGS sequence"/>
</dbReference>
<dbReference type="AlphaFoldDB" id="A0A833YMB8"/>
<sequence>MVSPKVISPTVHALHSRPRPAPPRPAAPSSTPRSIPRPTCVLIGPPGVGVHCGGGDFTPRHSWKPPILHFPVVNDDKKANSFLGFCLRTFYTYICIYVCVCMDICMYMHMYMYICIYPSQYKYSPRESCKYSLVTCLSASRRHSFDVMLTTPCTD</sequence>
<reference evidence="3 4" key="1">
    <citation type="journal article" date="2020" name="Nature">
        <title>Six reference-quality genomes reveal evolution of bat adaptations.</title>
        <authorList>
            <person name="Jebb D."/>
            <person name="Huang Z."/>
            <person name="Pippel M."/>
            <person name="Hughes G.M."/>
            <person name="Lavrichenko K."/>
            <person name="Devanna P."/>
            <person name="Winkler S."/>
            <person name="Jermiin L.S."/>
            <person name="Skirmuntt E.C."/>
            <person name="Katzourakis A."/>
            <person name="Burkitt-Gray L."/>
            <person name="Ray D.A."/>
            <person name="Sullivan K.A.M."/>
            <person name="Roscito J.G."/>
            <person name="Kirilenko B.M."/>
            <person name="Davalos L.M."/>
            <person name="Corthals A.P."/>
            <person name="Power M.L."/>
            <person name="Jones G."/>
            <person name="Ransome R.D."/>
            <person name="Dechmann D.K.N."/>
            <person name="Locatelli A.G."/>
            <person name="Puechmaille S.J."/>
            <person name="Fedrigo O."/>
            <person name="Jarvis E.D."/>
            <person name="Hiller M."/>
            <person name="Vernes S.C."/>
            <person name="Myers E.W."/>
            <person name="Teeling E.C."/>
        </authorList>
    </citation>
    <scope>NUCLEOTIDE SEQUENCE [LARGE SCALE GENOMIC DNA]</scope>
    <source>
        <strain evidence="3">Bat1K_MPI-CBG_1</strain>
    </source>
</reference>
<evidence type="ECO:0000256" key="1">
    <source>
        <dbReference type="SAM" id="MobiDB-lite"/>
    </source>
</evidence>
<organism evidence="3 4">
    <name type="scientific">Phyllostomus discolor</name>
    <name type="common">pale spear-nosed bat</name>
    <dbReference type="NCBI Taxonomy" id="89673"/>
    <lineage>
        <taxon>Eukaryota</taxon>
        <taxon>Metazoa</taxon>
        <taxon>Chordata</taxon>
        <taxon>Craniata</taxon>
        <taxon>Vertebrata</taxon>
        <taxon>Euteleostomi</taxon>
        <taxon>Mammalia</taxon>
        <taxon>Eutheria</taxon>
        <taxon>Laurasiatheria</taxon>
        <taxon>Chiroptera</taxon>
        <taxon>Yangochiroptera</taxon>
        <taxon>Phyllostomidae</taxon>
        <taxon>Phyllostominae</taxon>
        <taxon>Phyllostomus</taxon>
    </lineage>
</organism>
<comment type="caution">
    <text evidence="3">The sequence shown here is derived from an EMBL/GenBank/DDBJ whole genome shotgun (WGS) entry which is preliminary data.</text>
</comment>
<evidence type="ECO:0000256" key="2">
    <source>
        <dbReference type="SAM" id="Phobius"/>
    </source>
</evidence>
<dbReference type="EMBL" id="JABVXQ010000014">
    <property type="protein sequence ID" value="KAF6078264.1"/>
    <property type="molecule type" value="Genomic_DNA"/>
</dbReference>
<evidence type="ECO:0000313" key="3">
    <source>
        <dbReference type="EMBL" id="KAF6078264.1"/>
    </source>
</evidence>
<keyword evidence="2" id="KW-1133">Transmembrane helix</keyword>
<feature type="transmembrane region" description="Helical" evidence="2">
    <location>
        <begin position="90"/>
        <end position="116"/>
    </location>
</feature>
<feature type="region of interest" description="Disordered" evidence="1">
    <location>
        <begin position="1"/>
        <end position="35"/>
    </location>
</feature>
<evidence type="ECO:0000313" key="4">
    <source>
        <dbReference type="Proteomes" id="UP000664940"/>
    </source>
</evidence>